<accession>A0A841EDU9</accession>
<evidence type="ECO:0000313" key="4">
    <source>
        <dbReference type="Proteomes" id="UP000524404"/>
    </source>
</evidence>
<dbReference type="EMBL" id="JACHKT010000005">
    <property type="protein sequence ID" value="MBB6002327.1"/>
    <property type="molecule type" value="Genomic_DNA"/>
</dbReference>
<dbReference type="AlphaFoldDB" id="A0A841EDU9"/>
<dbReference type="GO" id="GO:0016787">
    <property type="term" value="F:hydrolase activity"/>
    <property type="evidence" value="ECO:0007669"/>
    <property type="project" value="UniProtKB-KW"/>
</dbReference>
<dbReference type="Pfam" id="PF20434">
    <property type="entry name" value="BD-FAE"/>
    <property type="match status" value="1"/>
</dbReference>
<comment type="caution">
    <text evidence="3">The sequence shown here is derived from an EMBL/GenBank/DDBJ whole genome shotgun (WGS) entry which is preliminary data.</text>
</comment>
<keyword evidence="1" id="KW-0378">Hydrolase</keyword>
<gene>
    <name evidence="3" type="ORF">HNP25_000979</name>
</gene>
<dbReference type="InterPro" id="IPR049492">
    <property type="entry name" value="BD-FAE-like_dom"/>
</dbReference>
<dbReference type="RefSeq" id="WP_184131108.1">
    <property type="nucleotide sequence ID" value="NZ_JACHKT010000005.1"/>
</dbReference>
<evidence type="ECO:0000256" key="1">
    <source>
        <dbReference type="ARBA" id="ARBA00022801"/>
    </source>
</evidence>
<keyword evidence="4" id="KW-1185">Reference proteome</keyword>
<feature type="domain" description="BD-FAE-like" evidence="2">
    <location>
        <begin position="272"/>
        <end position="463"/>
    </location>
</feature>
<reference evidence="3 4" key="1">
    <citation type="submission" date="2020-08" db="EMBL/GenBank/DDBJ databases">
        <title>Functional genomics of gut bacteria from endangered species of beetles.</title>
        <authorList>
            <person name="Carlos-Shanley C."/>
        </authorList>
    </citation>
    <scope>NUCLEOTIDE SEQUENCE [LARGE SCALE GENOMIC DNA]</scope>
    <source>
        <strain evidence="3 4">S00070</strain>
    </source>
</reference>
<name>A0A841EDU9_9BACT</name>
<dbReference type="Proteomes" id="UP000524404">
    <property type="component" value="Unassembled WGS sequence"/>
</dbReference>
<evidence type="ECO:0000259" key="2">
    <source>
        <dbReference type="Pfam" id="PF20434"/>
    </source>
</evidence>
<dbReference type="SUPFAM" id="SSF53474">
    <property type="entry name" value="alpha/beta-Hydrolases"/>
    <property type="match status" value="1"/>
</dbReference>
<dbReference type="InterPro" id="IPR029058">
    <property type="entry name" value="AB_hydrolase_fold"/>
</dbReference>
<dbReference type="InterPro" id="IPR050300">
    <property type="entry name" value="GDXG_lipolytic_enzyme"/>
</dbReference>
<sequence>MTNSKFMRIILTTFILFLAFTCFGQDKQKADSLRKSYDADMKILSSALSEAYYPHRPEIYSLNESLFLKKVDSLKQPFMKMTNKYAVHFQKLDKNFIPNERREIEYFFDRIIQDYPYFHENHTGNKVKLSKSVQKKLDKHLPDFNNPTLLSISDVKGYIEGFLRHKSSDEVKKDIYKKSDNKRLDAYLNLIPKYFTNQECKEYWQYHYLFAHIDDWGTKNLDGIVSKFLITCKNEAYKKTIDSMYTESANARKDHLIKTYKTVDGYNLDIHIFLPDSIDKTKKSPVMVYFSGGSWTKGNPEWAFYSCDSYAKKGWVGVSVEYRLADRHETTPFEAVKDARSAIRWLRINADTYNIDTARIVATGNSAGGHLVLTTALANEWNEESDNLNYNATPNLLLVNAGVYSLYSESSTDWITRDLADKSLAKKISPIHLLRTGLPPMLIIHGTDDHSVDYASAKAFAEEMEKLGNDFEFHTLKGAPHAIWFDRRFSGKVSELRKAFLKKYGYE</sequence>
<dbReference type="Gene3D" id="3.40.50.1820">
    <property type="entry name" value="alpha/beta hydrolase"/>
    <property type="match status" value="1"/>
</dbReference>
<evidence type="ECO:0000313" key="3">
    <source>
        <dbReference type="EMBL" id="MBB6002327.1"/>
    </source>
</evidence>
<organism evidence="3 4">
    <name type="scientific">Arcicella rosea</name>
    <dbReference type="NCBI Taxonomy" id="502909"/>
    <lineage>
        <taxon>Bacteria</taxon>
        <taxon>Pseudomonadati</taxon>
        <taxon>Bacteroidota</taxon>
        <taxon>Cytophagia</taxon>
        <taxon>Cytophagales</taxon>
        <taxon>Flectobacillaceae</taxon>
        <taxon>Arcicella</taxon>
    </lineage>
</organism>
<dbReference type="PANTHER" id="PTHR48081">
    <property type="entry name" value="AB HYDROLASE SUPERFAMILY PROTEIN C4A8.06C"/>
    <property type="match status" value="1"/>
</dbReference>
<protein>
    <submittedName>
        <fullName evidence="3">Acetyl esterase/lipase</fullName>
    </submittedName>
</protein>
<proteinExistence type="predicted"/>